<organism evidence="5 6">
    <name type="scientific">Henosepilachna vigintioctopunctata</name>
    <dbReference type="NCBI Taxonomy" id="420089"/>
    <lineage>
        <taxon>Eukaryota</taxon>
        <taxon>Metazoa</taxon>
        <taxon>Ecdysozoa</taxon>
        <taxon>Arthropoda</taxon>
        <taxon>Hexapoda</taxon>
        <taxon>Insecta</taxon>
        <taxon>Pterygota</taxon>
        <taxon>Neoptera</taxon>
        <taxon>Endopterygota</taxon>
        <taxon>Coleoptera</taxon>
        <taxon>Polyphaga</taxon>
        <taxon>Cucujiformia</taxon>
        <taxon>Coccinelloidea</taxon>
        <taxon>Coccinellidae</taxon>
        <taxon>Epilachninae</taxon>
        <taxon>Epilachnini</taxon>
        <taxon>Henosepilachna</taxon>
    </lineage>
</organism>
<dbReference type="InterPro" id="IPR050216">
    <property type="entry name" value="LRR_domain-containing"/>
</dbReference>
<evidence type="ECO:0000259" key="4">
    <source>
        <dbReference type="Pfam" id="PF25344"/>
    </source>
</evidence>
<dbReference type="InterPro" id="IPR001611">
    <property type="entry name" value="Leu-rich_rpt"/>
</dbReference>
<evidence type="ECO:0000256" key="2">
    <source>
        <dbReference type="ARBA" id="ARBA00022737"/>
    </source>
</evidence>
<keyword evidence="2" id="KW-0677">Repeat</keyword>
<dbReference type="PANTHER" id="PTHR48051:SF52">
    <property type="entry name" value="LEUCINE-RICH REPEAT PROTEIN 1"/>
    <property type="match status" value="1"/>
</dbReference>
<comment type="caution">
    <text evidence="5">The sequence shown here is derived from an EMBL/GenBank/DDBJ whole genome shotgun (WGS) entry which is preliminary data.</text>
</comment>
<sequence length="424" mass="47970">MRLICSVSVSSRLLASFAMKAKKKSLRATVALCKHPKLDKYCMILFTGQDKNGVKYDLEGNIEKVLIKFLNEGKATIQFKNPPHDIFIQAEVIPLRAFLHLLQRILNGKISPKELTCSSLGVTPVSSKNIAITSLVIENRSEYPIKGFPRTLERLTISKIKRSGLDLGILKLTKLRILNLSENNISNLPEEFSQMLSLQDLDISSNDFHKSSKTNWKWIGGNLCKTLKSLNLSKNQLVYLPVQIIKLQNLNCLNLSENKLVKLPNGIGQLTNLKEFIFSHNLLEELPGSIRKLNLDIVDVSHNKFADYSSNTYYSLNTNIVLPTCTLKEFAAQRVLDLKLHYDPSIIPATLVNYLDYEAKYCICGKPCFNVYLHQHSTVRLTTFANTIITTSNDIFAPLVPVNCYFCSNRCMKMCNRVRAPLVR</sequence>
<accession>A0AAW1V640</accession>
<keyword evidence="1" id="KW-0433">Leucine-rich repeat</keyword>
<evidence type="ECO:0000313" key="6">
    <source>
        <dbReference type="Proteomes" id="UP001431783"/>
    </source>
</evidence>
<dbReference type="InterPro" id="IPR032675">
    <property type="entry name" value="LRR_dom_sf"/>
</dbReference>
<reference evidence="5 6" key="1">
    <citation type="submission" date="2023-03" db="EMBL/GenBank/DDBJ databases">
        <title>Genome insight into feeding habits of ladybird beetles.</title>
        <authorList>
            <person name="Li H.-S."/>
            <person name="Huang Y.-H."/>
            <person name="Pang H."/>
        </authorList>
    </citation>
    <scope>NUCLEOTIDE SEQUENCE [LARGE SCALE GENOMIC DNA]</scope>
    <source>
        <strain evidence="5">SYSU_2023b</strain>
        <tissue evidence="5">Whole body</tissue>
    </source>
</reference>
<dbReference type="Proteomes" id="UP001431783">
    <property type="component" value="Unassembled WGS sequence"/>
</dbReference>
<feature type="domain" description="PIF1/LRR1 pleckstrin homology" evidence="4">
    <location>
        <begin position="1"/>
        <end position="114"/>
    </location>
</feature>
<dbReference type="EMBL" id="JARQZJ010000127">
    <property type="protein sequence ID" value="KAK9891147.1"/>
    <property type="molecule type" value="Genomic_DNA"/>
</dbReference>
<protein>
    <recommendedName>
        <fullName evidence="4">PIF1/LRR1 pleckstrin homology domain-containing protein</fullName>
    </recommendedName>
</protein>
<keyword evidence="6" id="KW-1185">Reference proteome</keyword>
<dbReference type="SMART" id="SM00369">
    <property type="entry name" value="LRR_TYP"/>
    <property type="match status" value="3"/>
</dbReference>
<dbReference type="AlphaFoldDB" id="A0AAW1V640"/>
<dbReference type="Pfam" id="PF25344">
    <property type="entry name" value="PH_LRR1"/>
    <property type="match status" value="1"/>
</dbReference>
<evidence type="ECO:0000256" key="3">
    <source>
        <dbReference type="ARBA" id="ARBA00023242"/>
    </source>
</evidence>
<gene>
    <name evidence="5" type="ORF">WA026_013463</name>
</gene>
<dbReference type="GO" id="GO:0005737">
    <property type="term" value="C:cytoplasm"/>
    <property type="evidence" value="ECO:0007669"/>
    <property type="project" value="TreeGrafter"/>
</dbReference>
<dbReference type="InterPro" id="IPR003591">
    <property type="entry name" value="Leu-rich_rpt_typical-subtyp"/>
</dbReference>
<evidence type="ECO:0000313" key="5">
    <source>
        <dbReference type="EMBL" id="KAK9891147.1"/>
    </source>
</evidence>
<dbReference type="SUPFAM" id="SSF52058">
    <property type="entry name" value="L domain-like"/>
    <property type="match status" value="1"/>
</dbReference>
<dbReference type="InterPro" id="IPR057437">
    <property type="entry name" value="PIF1/LRR1_PH"/>
</dbReference>
<dbReference type="PROSITE" id="PS51450">
    <property type="entry name" value="LRR"/>
    <property type="match status" value="2"/>
</dbReference>
<proteinExistence type="predicted"/>
<dbReference type="Gene3D" id="3.80.10.10">
    <property type="entry name" value="Ribonuclease Inhibitor"/>
    <property type="match status" value="2"/>
</dbReference>
<dbReference type="Pfam" id="PF13855">
    <property type="entry name" value="LRR_8"/>
    <property type="match status" value="1"/>
</dbReference>
<evidence type="ECO:0000256" key="1">
    <source>
        <dbReference type="ARBA" id="ARBA00022614"/>
    </source>
</evidence>
<dbReference type="PANTHER" id="PTHR48051">
    <property type="match status" value="1"/>
</dbReference>
<keyword evidence="3" id="KW-0539">Nucleus</keyword>
<name>A0AAW1V640_9CUCU</name>